<evidence type="ECO:0000256" key="14">
    <source>
        <dbReference type="ARBA" id="ARBA00072191"/>
    </source>
</evidence>
<name>A0A7R9F9D7_9NEOP</name>
<keyword evidence="2 17" id="KW-0813">Transport</keyword>
<dbReference type="FunFam" id="2.60.40.1400:FF:000001">
    <property type="entry name" value="G protein-activated inward rectifier potassium channel 2"/>
    <property type="match status" value="1"/>
</dbReference>
<dbReference type="GO" id="GO:0034702">
    <property type="term" value="C:monoatomic ion channel complex"/>
    <property type="evidence" value="ECO:0007669"/>
    <property type="project" value="UniProtKB-KW"/>
</dbReference>
<evidence type="ECO:0000256" key="1">
    <source>
        <dbReference type="ARBA" id="ARBA00004141"/>
    </source>
</evidence>
<reference evidence="22" key="1">
    <citation type="submission" date="2020-11" db="EMBL/GenBank/DDBJ databases">
        <authorList>
            <person name="Tran Van P."/>
        </authorList>
    </citation>
    <scope>NUCLEOTIDE SEQUENCE</scope>
</reference>
<accession>A0A7R9F9D7</accession>
<dbReference type="Pfam" id="PF01007">
    <property type="entry name" value="IRK"/>
    <property type="match status" value="1"/>
</dbReference>
<evidence type="ECO:0000256" key="19">
    <source>
        <dbReference type="SAM" id="Phobius"/>
    </source>
</evidence>
<dbReference type="Gene3D" id="2.60.40.1400">
    <property type="entry name" value="G protein-activated inward rectifier potassium channel 1"/>
    <property type="match status" value="1"/>
</dbReference>
<feature type="transmembrane region" description="Helical" evidence="19">
    <location>
        <begin position="198"/>
        <end position="218"/>
    </location>
</feature>
<dbReference type="InterPro" id="IPR016449">
    <property type="entry name" value="K_chnl_inward-rec_Kir"/>
</dbReference>
<evidence type="ECO:0000256" key="8">
    <source>
        <dbReference type="ARBA" id="ARBA00023065"/>
    </source>
</evidence>
<keyword evidence="3 17" id="KW-0633">Potassium transport</keyword>
<feature type="compositionally biased region" description="Polar residues" evidence="18">
    <location>
        <begin position="53"/>
        <end position="65"/>
    </location>
</feature>
<dbReference type="EMBL" id="OD571452">
    <property type="protein sequence ID" value="CAD7449302.1"/>
    <property type="molecule type" value="Genomic_DNA"/>
</dbReference>
<comment type="catalytic activity">
    <reaction evidence="11">
        <text>K(+)(in) = K(+)(out)</text>
        <dbReference type="Rhea" id="RHEA:29463"/>
        <dbReference type="ChEBI" id="CHEBI:29103"/>
    </reaction>
</comment>
<feature type="region of interest" description="Disordered" evidence="18">
    <location>
        <begin position="48"/>
        <end position="82"/>
    </location>
</feature>
<organism evidence="22">
    <name type="scientific">Timema bartmani</name>
    <dbReference type="NCBI Taxonomy" id="61472"/>
    <lineage>
        <taxon>Eukaryota</taxon>
        <taxon>Metazoa</taxon>
        <taxon>Ecdysozoa</taxon>
        <taxon>Arthropoda</taxon>
        <taxon>Hexapoda</taxon>
        <taxon>Insecta</taxon>
        <taxon>Pterygota</taxon>
        <taxon>Neoptera</taxon>
        <taxon>Polyneoptera</taxon>
        <taxon>Phasmatodea</taxon>
        <taxon>Timematodea</taxon>
        <taxon>Timematoidea</taxon>
        <taxon>Timematidae</taxon>
        <taxon>Timema</taxon>
    </lineage>
</organism>
<dbReference type="GO" id="GO:0034765">
    <property type="term" value="P:regulation of monoatomic ion transmembrane transport"/>
    <property type="evidence" value="ECO:0007669"/>
    <property type="project" value="TreeGrafter"/>
</dbReference>
<dbReference type="InterPro" id="IPR014756">
    <property type="entry name" value="Ig_E-set"/>
</dbReference>
<keyword evidence="5 17" id="KW-0851">Voltage-gated channel</keyword>
<dbReference type="GO" id="GO:0005886">
    <property type="term" value="C:plasma membrane"/>
    <property type="evidence" value="ECO:0007669"/>
    <property type="project" value="TreeGrafter"/>
</dbReference>
<comment type="subcellular location">
    <subcellularLocation>
        <location evidence="1 17">Membrane</location>
        <topology evidence="1 17">Multi-pass membrane protein</topology>
    </subcellularLocation>
</comment>
<dbReference type="PRINTS" id="PR01320">
    <property type="entry name" value="KIRCHANNEL"/>
</dbReference>
<feature type="transmembrane region" description="Helical" evidence="19">
    <location>
        <begin position="225"/>
        <end position="245"/>
    </location>
</feature>
<dbReference type="SUPFAM" id="SSF81324">
    <property type="entry name" value="Voltage-gated potassium channels"/>
    <property type="match status" value="1"/>
</dbReference>
<feature type="transmembrane region" description="Helical" evidence="19">
    <location>
        <begin position="121"/>
        <end position="144"/>
    </location>
</feature>
<evidence type="ECO:0000256" key="17">
    <source>
        <dbReference type="RuleBase" id="RU003822"/>
    </source>
</evidence>
<evidence type="ECO:0000256" key="4">
    <source>
        <dbReference type="ARBA" id="ARBA00022692"/>
    </source>
</evidence>
<evidence type="ECO:0000256" key="12">
    <source>
        <dbReference type="ARBA" id="ARBA00061604"/>
    </source>
</evidence>
<dbReference type="PANTHER" id="PTHR11767">
    <property type="entry name" value="INWARD RECTIFIER POTASSIUM CHANNEL"/>
    <property type="match status" value="1"/>
</dbReference>
<proteinExistence type="inferred from homology"/>
<keyword evidence="10 17" id="KW-0407">Ion channel</keyword>
<evidence type="ECO:0000256" key="18">
    <source>
        <dbReference type="SAM" id="MobiDB-lite"/>
    </source>
</evidence>
<dbReference type="GO" id="GO:1990573">
    <property type="term" value="P:potassium ion import across plasma membrane"/>
    <property type="evidence" value="ECO:0007669"/>
    <property type="project" value="TreeGrafter"/>
</dbReference>
<keyword evidence="6 17" id="KW-0630">Potassium</keyword>
<keyword evidence="7 19" id="KW-1133">Transmembrane helix</keyword>
<evidence type="ECO:0000256" key="6">
    <source>
        <dbReference type="ARBA" id="ARBA00022958"/>
    </source>
</evidence>
<comment type="subunit">
    <text evidence="13">Associates with KCNJ3/GIRK1 to form a G-protein-activated heteromultimer pore-forming unit. Interacts (via PDZ-binding motif) with SNX27 (via PDZ domain); the interaction is required when endocytosed to prevent degradation in lysosomes and promote recycling to the plasma membrane.</text>
</comment>
<evidence type="ECO:0000256" key="15">
    <source>
        <dbReference type="ARBA" id="ARBA00076077"/>
    </source>
</evidence>
<keyword evidence="4 17" id="KW-0812">Transmembrane</keyword>
<evidence type="ECO:0000256" key="7">
    <source>
        <dbReference type="ARBA" id="ARBA00022989"/>
    </source>
</evidence>
<dbReference type="InterPro" id="IPR041647">
    <property type="entry name" value="IRK_C"/>
</dbReference>
<keyword evidence="9 19" id="KW-0472">Membrane</keyword>
<feature type="domain" description="Inward rectifier potassium channel C-terminal" evidence="21">
    <location>
        <begin position="300"/>
        <end position="473"/>
    </location>
</feature>
<dbReference type="Gene3D" id="1.10.287.70">
    <property type="match status" value="1"/>
</dbReference>
<gene>
    <name evidence="22" type="ORF">TBIB3V08_LOCUS11577</name>
</gene>
<evidence type="ECO:0000256" key="5">
    <source>
        <dbReference type="ARBA" id="ARBA00022882"/>
    </source>
</evidence>
<keyword evidence="8 17" id="KW-0406">Ion transport</keyword>
<evidence type="ECO:0000313" key="22">
    <source>
        <dbReference type="EMBL" id="CAD7449302.1"/>
    </source>
</evidence>
<comment type="similarity">
    <text evidence="12">Belongs to the inward rectifier-type potassium channel (TC 1.A.2.1) family. KCNJ9 subfamily.</text>
</comment>
<evidence type="ECO:0000256" key="3">
    <source>
        <dbReference type="ARBA" id="ARBA00022538"/>
    </source>
</evidence>
<feature type="transmembrane region" description="Helical" evidence="19">
    <location>
        <begin position="265"/>
        <end position="288"/>
    </location>
</feature>
<evidence type="ECO:0000256" key="2">
    <source>
        <dbReference type="ARBA" id="ARBA00022448"/>
    </source>
</evidence>
<sequence>MRLLRHLREVDKIASGVIGANPGEDVIRRLETTILIVVPGAEKMDRGKLLSPPTWSHMTGSDVSFRSSRSRDPHGVQRPKRQRRAVLKNGECNVLQNHIHHRKLRFMQDLFTTLVDVQWRWTLLVFALSFILSWLGFAVVWFLVASAHGDLTAANYTSGWTPCVVNLHSFTSAFLFSMETQQSIGYGTRSTTEECPEAIFVMILQVITGLIIEACMVGCSTASPVCMVGCSTASLVCMVGCSTASPVSAGINRSDHRCAWMGVQLIVLCLQVITGLIIEACMVGVVFAKMARPKQRNQTLLFSRHAVICQRDGDLCLKFRVGDMRKTHIIGAKVRAVFISSKVTQEGELLPHYRTEMKVGIDGGNQNLFFIWPTTVVHHITPDSPLFGISAHDLVDRTTEFEIVVVLEGTIESTGQITQARSSYLPNEILWGHRFEPVVEYDKERSGYEVDYSGFHRTFIVDTPLCSGRDLAELFRSHGQERYGRSRGVMVGAGALWESDVGNRYQSSPASTPVISITLCDDVNNSHNFKDLHDKTIESYG</sequence>
<dbReference type="AlphaFoldDB" id="A0A7R9F9D7"/>
<dbReference type="PANTHER" id="PTHR11767:SF115">
    <property type="entry name" value="INWARDLY RECTIFYING POTASSIUM CHANNEL 3, ISOFORM D"/>
    <property type="match status" value="1"/>
</dbReference>
<protein>
    <recommendedName>
        <fullName evidence="14">G protein-activated inward rectifier potassium channel 3</fullName>
    </recommendedName>
    <alternativeName>
        <fullName evidence="16">Inward rectifier K(+) channel Kir3.3</fullName>
    </alternativeName>
    <alternativeName>
        <fullName evidence="15">Potassium channel, inwardly rectifying subfamily J member 9</fullName>
    </alternativeName>
</protein>
<dbReference type="InterPro" id="IPR040445">
    <property type="entry name" value="Kir_TM"/>
</dbReference>
<dbReference type="FunFam" id="1.10.287.70:FF:000019">
    <property type="entry name" value="G protein-activated inward rectifier potassium channel 1"/>
    <property type="match status" value="1"/>
</dbReference>
<dbReference type="Pfam" id="PF17655">
    <property type="entry name" value="IRK_C"/>
    <property type="match status" value="1"/>
</dbReference>
<evidence type="ECO:0000259" key="20">
    <source>
        <dbReference type="Pfam" id="PF01007"/>
    </source>
</evidence>
<dbReference type="SUPFAM" id="SSF81296">
    <property type="entry name" value="E set domains"/>
    <property type="match status" value="1"/>
</dbReference>
<evidence type="ECO:0000256" key="16">
    <source>
        <dbReference type="ARBA" id="ARBA00081071"/>
    </source>
</evidence>
<evidence type="ECO:0000256" key="10">
    <source>
        <dbReference type="ARBA" id="ARBA00023303"/>
    </source>
</evidence>
<evidence type="ECO:0000259" key="21">
    <source>
        <dbReference type="Pfam" id="PF17655"/>
    </source>
</evidence>
<feature type="domain" description="Potassium channel inwardly rectifying transmembrane" evidence="20">
    <location>
        <begin position="86"/>
        <end position="221"/>
    </location>
</feature>
<evidence type="ECO:0000256" key="9">
    <source>
        <dbReference type="ARBA" id="ARBA00023136"/>
    </source>
</evidence>
<evidence type="ECO:0000256" key="13">
    <source>
        <dbReference type="ARBA" id="ARBA00062687"/>
    </source>
</evidence>
<dbReference type="InterPro" id="IPR013518">
    <property type="entry name" value="K_chnl_inward-rec_Kir_cyto"/>
</dbReference>
<evidence type="ECO:0000256" key="11">
    <source>
        <dbReference type="ARBA" id="ARBA00034430"/>
    </source>
</evidence>
<dbReference type="GO" id="GO:0005242">
    <property type="term" value="F:inward rectifier potassium channel activity"/>
    <property type="evidence" value="ECO:0007669"/>
    <property type="project" value="InterPro"/>
</dbReference>